<accession>A0A2I1DB19</accession>
<proteinExistence type="predicted"/>
<evidence type="ECO:0000256" key="1">
    <source>
        <dbReference type="SAM" id="MobiDB-lite"/>
    </source>
</evidence>
<evidence type="ECO:0000313" key="3">
    <source>
        <dbReference type="Proteomes" id="UP000234254"/>
    </source>
</evidence>
<dbReference type="RefSeq" id="XP_024695655.1">
    <property type="nucleotide sequence ID" value="XM_024835750.1"/>
</dbReference>
<reference evidence="2" key="1">
    <citation type="submission" date="2016-12" db="EMBL/GenBank/DDBJ databases">
        <title>The genomes of Aspergillus section Nigri reveals drivers in fungal speciation.</title>
        <authorList>
            <consortium name="DOE Joint Genome Institute"/>
            <person name="Vesth T.C."/>
            <person name="Nybo J."/>
            <person name="Theobald S."/>
            <person name="Brandl J."/>
            <person name="Frisvad J.C."/>
            <person name="Nielsen K.F."/>
            <person name="Lyhne E.K."/>
            <person name="Kogle M.E."/>
            <person name="Kuo A."/>
            <person name="Riley R."/>
            <person name="Clum A."/>
            <person name="Nolan M."/>
            <person name="Lipzen A."/>
            <person name="Salamov A."/>
            <person name="Henrissat B."/>
            <person name="Wiebenga A."/>
            <person name="De vries R.P."/>
            <person name="Grigoriev I.V."/>
            <person name="Mortensen U.H."/>
            <person name="Andersen M.R."/>
            <person name="Baker S.E."/>
        </authorList>
    </citation>
    <scope>NUCLEOTIDE SEQUENCE</scope>
    <source>
        <strain evidence="2">IBT 28561</strain>
    </source>
</reference>
<protein>
    <submittedName>
        <fullName evidence="2">Uncharacterized protein</fullName>
    </submittedName>
</protein>
<sequence length="310" mass="34911">MLRTDLPMVPKSRETSSQTGSESTSTTESTSTPTRLQVVTQPRRFYSSIDGGTRASSPGSIRSAASEDEDSESDLELTRRGAVQTLNLCSHVITTLELTRLRKSRTGLFYWTAFWERLYERQFARTLASRVSSALAKVDTLFRAVSTDLHQLTQGMIHAATVASSDKEILHILEQMEDEVGVRRRRRRRRAQAILNKMRSSIETIPVKVSDDLFDDMKRGIFALDAFCDYHPGDPVAEAHEATWSEFFAVHQTTGRTAVSPYLYRQWQQSGSSGAYPPLEAYTSNNLYVGYAEDWVNASNEHGYDPTHVI</sequence>
<evidence type="ECO:0000313" key="2">
    <source>
        <dbReference type="EMBL" id="PKY07061.1"/>
    </source>
</evidence>
<comment type="caution">
    <text evidence="2">The sequence shown here is derived from an EMBL/GenBank/DDBJ whole genome shotgun (WGS) entry which is preliminary data.</text>
</comment>
<dbReference type="Proteomes" id="UP000234254">
    <property type="component" value="Unassembled WGS sequence"/>
</dbReference>
<feature type="region of interest" description="Disordered" evidence="1">
    <location>
        <begin position="1"/>
        <end position="74"/>
    </location>
</feature>
<feature type="compositionally biased region" description="Low complexity" evidence="1">
    <location>
        <begin position="15"/>
        <end position="34"/>
    </location>
</feature>
<organism evidence="2 3">
    <name type="scientific">Aspergillus campestris (strain IBT 28561)</name>
    <dbReference type="NCBI Taxonomy" id="1392248"/>
    <lineage>
        <taxon>Eukaryota</taxon>
        <taxon>Fungi</taxon>
        <taxon>Dikarya</taxon>
        <taxon>Ascomycota</taxon>
        <taxon>Pezizomycotina</taxon>
        <taxon>Eurotiomycetes</taxon>
        <taxon>Eurotiomycetidae</taxon>
        <taxon>Eurotiales</taxon>
        <taxon>Aspergillaceae</taxon>
        <taxon>Aspergillus</taxon>
        <taxon>Aspergillus subgen. Circumdati</taxon>
    </lineage>
</organism>
<gene>
    <name evidence="2" type="ORF">P168DRAFT_279068</name>
</gene>
<dbReference type="OrthoDB" id="4192742at2759"/>
<dbReference type="VEuPathDB" id="FungiDB:P168DRAFT_279068"/>
<dbReference type="GeneID" id="36543274"/>
<dbReference type="EMBL" id="MSFM01000002">
    <property type="protein sequence ID" value="PKY07061.1"/>
    <property type="molecule type" value="Genomic_DNA"/>
</dbReference>
<name>A0A2I1DB19_ASPC2</name>
<keyword evidence="3" id="KW-1185">Reference proteome</keyword>
<dbReference type="AlphaFoldDB" id="A0A2I1DB19"/>